<dbReference type="Proteomes" id="UP001183794">
    <property type="component" value="Unassembled WGS sequence"/>
</dbReference>
<evidence type="ECO:0000259" key="5">
    <source>
        <dbReference type="PROSITE" id="PS50921"/>
    </source>
</evidence>
<dbReference type="Gene3D" id="3.30.450.40">
    <property type="match status" value="1"/>
</dbReference>
<keyword evidence="1" id="KW-0808">Transferase</keyword>
<evidence type="ECO:0000313" key="7">
    <source>
        <dbReference type="Proteomes" id="UP001183794"/>
    </source>
</evidence>
<keyword evidence="7" id="KW-1185">Reference proteome</keyword>
<sequence>MDTTSTRISAAEQLHELLATDQEIVDFLDDLAAVAAQEMSIEFPVLCGVILGREKRGSVAGSSSEEAKKLDEIQAGFDNGPCLEAQRTHSVMRVGDIDYETRWPEYMTVLREQGLRSVLAVPLELDSTAKAAMNFYSTVTDAFNDREIELAQRFADLVSKAMRVALRIAKHSEAAEDRRKAMESRTAIDMAVGIIMAQNRCSQEEAFELLTRVSSNRNIKLRKLAEDLIASIGQDAPTTAFDE</sequence>
<keyword evidence="3" id="KW-0805">Transcription regulation</keyword>
<dbReference type="SMART" id="SM01012">
    <property type="entry name" value="ANTAR"/>
    <property type="match status" value="1"/>
</dbReference>
<reference evidence="6 7" key="1">
    <citation type="submission" date="2023-07" db="EMBL/GenBank/DDBJ databases">
        <title>Sequencing the genomes of 1000 actinobacteria strains.</title>
        <authorList>
            <person name="Klenk H.-P."/>
        </authorList>
    </citation>
    <scope>NUCLEOTIDE SEQUENCE [LARGE SCALE GENOMIC DNA]</scope>
    <source>
        <strain evidence="6 7">DSM 22966</strain>
    </source>
</reference>
<dbReference type="InterPro" id="IPR005561">
    <property type="entry name" value="ANTAR"/>
</dbReference>
<name>A0ABU2B1F2_9MICC</name>
<protein>
    <submittedName>
        <fullName evidence="6">GAF domain-containing protein</fullName>
    </submittedName>
</protein>
<dbReference type="Pfam" id="PF13185">
    <property type="entry name" value="GAF_2"/>
    <property type="match status" value="1"/>
</dbReference>
<accession>A0ABU2B1F2</accession>
<dbReference type="InterPro" id="IPR029016">
    <property type="entry name" value="GAF-like_dom_sf"/>
</dbReference>
<keyword evidence="2" id="KW-0418">Kinase</keyword>
<keyword evidence="4" id="KW-0804">Transcription</keyword>
<evidence type="ECO:0000256" key="1">
    <source>
        <dbReference type="ARBA" id="ARBA00022679"/>
    </source>
</evidence>
<proteinExistence type="predicted"/>
<dbReference type="PROSITE" id="PS50921">
    <property type="entry name" value="ANTAR"/>
    <property type="match status" value="1"/>
</dbReference>
<evidence type="ECO:0000256" key="4">
    <source>
        <dbReference type="ARBA" id="ARBA00023163"/>
    </source>
</evidence>
<dbReference type="InterPro" id="IPR011006">
    <property type="entry name" value="CheY-like_superfamily"/>
</dbReference>
<dbReference type="RefSeq" id="WP_310172331.1">
    <property type="nucleotide sequence ID" value="NZ_BAABHE010000002.1"/>
</dbReference>
<gene>
    <name evidence="6" type="ORF">J2S62_001106</name>
</gene>
<dbReference type="Gene3D" id="1.10.10.10">
    <property type="entry name" value="Winged helix-like DNA-binding domain superfamily/Winged helix DNA-binding domain"/>
    <property type="match status" value="1"/>
</dbReference>
<dbReference type="SUPFAM" id="SSF55781">
    <property type="entry name" value="GAF domain-like"/>
    <property type="match status" value="1"/>
</dbReference>
<evidence type="ECO:0000313" key="6">
    <source>
        <dbReference type="EMBL" id="MDR7346849.1"/>
    </source>
</evidence>
<comment type="caution">
    <text evidence="6">The sequence shown here is derived from an EMBL/GenBank/DDBJ whole genome shotgun (WGS) entry which is preliminary data.</text>
</comment>
<dbReference type="InterPro" id="IPR012074">
    <property type="entry name" value="GAF_ANTAR"/>
</dbReference>
<feature type="domain" description="ANTAR" evidence="5">
    <location>
        <begin position="168"/>
        <end position="229"/>
    </location>
</feature>
<dbReference type="InterPro" id="IPR036388">
    <property type="entry name" value="WH-like_DNA-bd_sf"/>
</dbReference>
<evidence type="ECO:0000256" key="2">
    <source>
        <dbReference type="ARBA" id="ARBA00022777"/>
    </source>
</evidence>
<evidence type="ECO:0000256" key="3">
    <source>
        <dbReference type="ARBA" id="ARBA00023015"/>
    </source>
</evidence>
<dbReference type="EMBL" id="JAVDYJ010000001">
    <property type="protein sequence ID" value="MDR7346849.1"/>
    <property type="molecule type" value="Genomic_DNA"/>
</dbReference>
<dbReference type="InterPro" id="IPR003018">
    <property type="entry name" value="GAF"/>
</dbReference>
<dbReference type="PIRSF" id="PIRSF036625">
    <property type="entry name" value="GAF_ANTAR"/>
    <property type="match status" value="1"/>
</dbReference>
<organism evidence="6 7">
    <name type="scientific">Enteractinococcus fodinae</name>
    <dbReference type="NCBI Taxonomy" id="684663"/>
    <lineage>
        <taxon>Bacteria</taxon>
        <taxon>Bacillati</taxon>
        <taxon>Actinomycetota</taxon>
        <taxon>Actinomycetes</taxon>
        <taxon>Micrococcales</taxon>
        <taxon>Micrococcaceae</taxon>
    </lineage>
</organism>
<dbReference type="Pfam" id="PF03861">
    <property type="entry name" value="ANTAR"/>
    <property type="match status" value="1"/>
</dbReference>
<dbReference type="SUPFAM" id="SSF52172">
    <property type="entry name" value="CheY-like"/>
    <property type="match status" value="1"/>
</dbReference>